<evidence type="ECO:0000313" key="2">
    <source>
        <dbReference type="EMBL" id="PRX69264.1"/>
    </source>
</evidence>
<protein>
    <recommendedName>
        <fullName evidence="4">Small subunit ribosomal protein S1</fullName>
    </recommendedName>
</protein>
<evidence type="ECO:0000256" key="1">
    <source>
        <dbReference type="SAM" id="MobiDB-lite"/>
    </source>
</evidence>
<organism evidence="2 3">
    <name type="scientific">Nonomuraea fuscirosea</name>
    <dbReference type="NCBI Taxonomy" id="1291556"/>
    <lineage>
        <taxon>Bacteria</taxon>
        <taxon>Bacillati</taxon>
        <taxon>Actinomycetota</taxon>
        <taxon>Actinomycetes</taxon>
        <taxon>Streptosporangiales</taxon>
        <taxon>Streptosporangiaceae</taxon>
        <taxon>Nonomuraea</taxon>
    </lineage>
</organism>
<proteinExistence type="predicted"/>
<gene>
    <name evidence="2" type="ORF">B0I32_102321</name>
</gene>
<comment type="caution">
    <text evidence="2">The sequence shown here is derived from an EMBL/GenBank/DDBJ whole genome shotgun (WGS) entry which is preliminary data.</text>
</comment>
<keyword evidence="3" id="KW-1185">Reference proteome</keyword>
<dbReference type="AlphaFoldDB" id="A0A2T0N910"/>
<dbReference type="EMBL" id="PVNG01000002">
    <property type="protein sequence ID" value="PRX69264.1"/>
    <property type="molecule type" value="Genomic_DNA"/>
</dbReference>
<sequence length="347" mass="38038">MRTVNVPTPRPEAPASLPRAQPADDRTDRGFHVYRVTKYDPADRDAAGHYVGPEDVYSDHGAVEAAYLASVAAFAEETGITHLAIREPEVAGFVNFGVEPPIDGHGLAGLFPPDLTGYHDGAQVPMSVALELVRAMLRDNGAWCRLEAEGRFFVHVGYDQYVYVGSALPCPYAVSLTHGRGLFAEQIDRSPYDPHLDEADSARGRSADDAFWAELNVLISRRGTVLLEEGFVFNTSRWHRIALDDVASIRSRIAPRARLLIWPDLSADVDTALAGLPDDGLVEIVWQNSRGEITSLTIDETEYPALPAKLADARAVLILSCDEDERIPLMAAVMPDPDGVLRARWMP</sequence>
<name>A0A2T0N910_9ACTN</name>
<evidence type="ECO:0000313" key="3">
    <source>
        <dbReference type="Proteomes" id="UP000238312"/>
    </source>
</evidence>
<evidence type="ECO:0008006" key="4">
    <source>
        <dbReference type="Google" id="ProtNLM"/>
    </source>
</evidence>
<feature type="region of interest" description="Disordered" evidence="1">
    <location>
        <begin position="1"/>
        <end position="27"/>
    </location>
</feature>
<reference evidence="2 3" key="1">
    <citation type="submission" date="2018-03" db="EMBL/GenBank/DDBJ databases">
        <title>Genomic Encyclopedia of Type Strains, Phase III (KMG-III): the genomes of soil and plant-associated and newly described type strains.</title>
        <authorList>
            <person name="Whitman W."/>
        </authorList>
    </citation>
    <scope>NUCLEOTIDE SEQUENCE [LARGE SCALE GENOMIC DNA]</scope>
    <source>
        <strain evidence="2 3">CGMCC 4.7104</strain>
    </source>
</reference>
<accession>A0A2T0N910</accession>
<dbReference type="Proteomes" id="UP000238312">
    <property type="component" value="Unassembled WGS sequence"/>
</dbReference>